<comment type="caution">
    <text evidence="1">The sequence shown here is derived from an EMBL/GenBank/DDBJ whole genome shotgun (WGS) entry which is preliminary data.</text>
</comment>
<evidence type="ECO:0000313" key="1">
    <source>
        <dbReference type="EMBL" id="KAL0969925.1"/>
    </source>
</evidence>
<reference evidence="1 2" key="1">
    <citation type="submission" date="2024-06" db="EMBL/GenBank/DDBJ databases">
        <authorList>
            <person name="Pan Q."/>
            <person name="Wen M."/>
            <person name="Jouanno E."/>
            <person name="Zahm M."/>
            <person name="Klopp C."/>
            <person name="Cabau C."/>
            <person name="Louis A."/>
            <person name="Berthelot C."/>
            <person name="Parey E."/>
            <person name="Roest Crollius H."/>
            <person name="Montfort J."/>
            <person name="Robinson-Rechavi M."/>
            <person name="Bouchez O."/>
            <person name="Lampietro C."/>
            <person name="Lopez Roques C."/>
            <person name="Donnadieu C."/>
            <person name="Postlethwait J."/>
            <person name="Bobe J."/>
            <person name="Verreycken H."/>
            <person name="Guiguen Y."/>
        </authorList>
    </citation>
    <scope>NUCLEOTIDE SEQUENCE [LARGE SCALE GENOMIC DNA]</scope>
    <source>
        <strain evidence="1">Up_M1</strain>
        <tissue evidence="1">Testis</tissue>
    </source>
</reference>
<dbReference type="PANTHER" id="PTHR31025:SF25">
    <property type="entry name" value="ZINC FINGER (C2H2)-60"/>
    <property type="match status" value="1"/>
</dbReference>
<dbReference type="AlphaFoldDB" id="A0ABD0WEY7"/>
<proteinExistence type="predicted"/>
<name>A0ABD0WEY7_UMBPY</name>
<dbReference type="EMBL" id="JAGEUA010000007">
    <property type="protein sequence ID" value="KAL0969925.1"/>
    <property type="molecule type" value="Genomic_DNA"/>
</dbReference>
<keyword evidence="2" id="KW-1185">Reference proteome</keyword>
<gene>
    <name evidence="1" type="ORF">UPYG_G00234620</name>
</gene>
<evidence type="ECO:0000313" key="2">
    <source>
        <dbReference type="Proteomes" id="UP001557470"/>
    </source>
</evidence>
<organism evidence="1 2">
    <name type="scientific">Umbra pygmaea</name>
    <name type="common">Eastern mudminnow</name>
    <dbReference type="NCBI Taxonomy" id="75934"/>
    <lineage>
        <taxon>Eukaryota</taxon>
        <taxon>Metazoa</taxon>
        <taxon>Chordata</taxon>
        <taxon>Craniata</taxon>
        <taxon>Vertebrata</taxon>
        <taxon>Euteleostomi</taxon>
        <taxon>Actinopterygii</taxon>
        <taxon>Neopterygii</taxon>
        <taxon>Teleostei</taxon>
        <taxon>Protacanthopterygii</taxon>
        <taxon>Esociformes</taxon>
        <taxon>Umbridae</taxon>
        <taxon>Umbra</taxon>
    </lineage>
</organism>
<dbReference type="Proteomes" id="UP001557470">
    <property type="component" value="Unassembled WGS sequence"/>
</dbReference>
<accession>A0ABD0WEY7</accession>
<dbReference type="PANTHER" id="PTHR31025">
    <property type="entry name" value="SI:CH211-196P9.1-RELATED"/>
    <property type="match status" value="1"/>
</dbReference>
<protein>
    <submittedName>
        <fullName evidence="1">Uncharacterized protein</fullName>
    </submittedName>
</protein>
<sequence length="588" mass="67075">MAKLESFREYLNERLTAAAMEIFGAVEKTVAEYQEENDRLGELLRSTPSIQQCKIESYMEATVLRVILGENIQKLRLPSGIPVTMQDLIFSVKETFEITEEFSLQYMDTEFGDYFTLSSTADIQNKDTIKVVYTSSTILTVCPDKNIDNVAIDSCSTATTYQSEDSAGYSASCDMLIVSPKSFPERVQWPEQFEIPCFSHESEIVLARANEAYRKEGTLLTNPRIKSDILERLAECIYMYTAYPTSLQIISVAKALIQTHPCLKEPGSVSGHYTWQTSIKYKMGNYRTKLRGFGVPEVECNMLKHKHPDDKKPAKNVKKARRAEVNYLPLYPVGENAESLEKERIQLVTDAKKKDNTRMIQEKMTKTFSHRRHEVVNQCPSVKDLKDRWPALFETTQIKQEFQRITTKQLEPKFLSMLDQYTPKLLSIYHSKGGALGNRLRDRMAILLQNRNSNPTDKTREVVIRCLIDYLGEEEGDLIKEYHDVELGYVLQDLGQHVMKIYVIKNKGAMDNDCTEEIGIVLEGVQVITGLGNMAQACALLLGMTYALNLSYPKQMKYTFEAFQKLLVELDCTKLTIKMAALKNKLLS</sequence>